<comment type="catalytic activity">
    <reaction evidence="3">
        <text>(R)-mevalonate + 2 NAD(+) + CoA = (3S)-3-hydroxy-3-methylglutaryl-CoA + 2 NADH + 2 H(+)</text>
        <dbReference type="Rhea" id="RHEA:14833"/>
        <dbReference type="ChEBI" id="CHEBI:15378"/>
        <dbReference type="ChEBI" id="CHEBI:36464"/>
        <dbReference type="ChEBI" id="CHEBI:43074"/>
        <dbReference type="ChEBI" id="CHEBI:57287"/>
        <dbReference type="ChEBI" id="CHEBI:57540"/>
        <dbReference type="ChEBI" id="CHEBI:57945"/>
        <dbReference type="EC" id="1.1.1.88"/>
    </reaction>
</comment>
<name>A0A3S0A5E2_9ENTE</name>
<dbReference type="PANTHER" id="PTHR10572">
    <property type="entry name" value="3-HYDROXY-3-METHYLGLUTARYL-COENZYME A REDUCTASE"/>
    <property type="match status" value="1"/>
</dbReference>
<dbReference type="RefSeq" id="WP_125943336.1">
    <property type="nucleotide sequence ID" value="NZ_PXZH01000002.1"/>
</dbReference>
<dbReference type="InterPro" id="IPR023076">
    <property type="entry name" value="HMG_CoA_Rdtase_CS"/>
</dbReference>
<dbReference type="OrthoDB" id="9764892at2"/>
<comment type="caution">
    <text evidence="4">The sequence shown here is derived from an EMBL/GenBank/DDBJ whole genome shotgun (WGS) entry which is preliminary data.</text>
</comment>
<accession>A0A3S0A5E2</accession>
<dbReference type="GO" id="GO:0004420">
    <property type="term" value="F:hydroxymethylglutaryl-CoA reductase (NADPH) activity"/>
    <property type="evidence" value="ECO:0007669"/>
    <property type="project" value="InterPro"/>
</dbReference>
<protein>
    <recommendedName>
        <fullName evidence="3">3-hydroxy-3-methylglutaryl coenzyme A reductase</fullName>
        <shortName evidence="3">HMG-CoA reductase</shortName>
        <ecNumber evidence="3">1.1.1.88</ecNumber>
    </recommendedName>
</protein>
<keyword evidence="5" id="KW-1185">Reference proteome</keyword>
<dbReference type="NCBIfam" id="TIGR00532">
    <property type="entry name" value="HMG_CoA_R_NAD"/>
    <property type="match status" value="1"/>
</dbReference>
<dbReference type="AlphaFoldDB" id="A0A3S0A5E2"/>
<dbReference type="Proteomes" id="UP000277864">
    <property type="component" value="Unassembled WGS sequence"/>
</dbReference>
<keyword evidence="2 3" id="KW-0560">Oxidoreductase</keyword>
<evidence type="ECO:0000256" key="3">
    <source>
        <dbReference type="RuleBase" id="RU361219"/>
    </source>
</evidence>
<dbReference type="InterPro" id="IPR002202">
    <property type="entry name" value="HMG_CoA_Rdtase"/>
</dbReference>
<proteinExistence type="inferred from homology"/>
<sequence length="431" mass="46969">MKSSQISKFYQLNRLERLNLLKQHQFLTDKIYKYLEEVQLLDSDVAEHLIENQITQYPLPEGVALNFLIDGKDYVIPMVTEEPSVIAACSYGAKLARDLGGFQTVNQKRHMIGQLVFQEVVDWQTSLKAIEEQKEALIQYGNTCHPSIVKRGGGVIDLSAKLLENEQGNVEFLTVYVTIDVKEAMGANIINTILEGMSAKISSLVSGDNLLAILSNYSTESLVTVTTQIPFESLKTNDLSGQQVACRIEQATKYAHLDPYRAVTHNKGILNGVDGVVLATGNDWRAVEAGVHAYASRLGRYQSLTDWQGDETNQCLIGSLTLPLHLGTVGGAISVLPGAQANLALLGNPTGEKLASIVASVGLAQNLAALKALVSEGIQKGHMGLQARSLAISVGAKEEEIEAVAKELRQVKQMNVQTAEELLTKIRCDKK</sequence>
<evidence type="ECO:0000313" key="4">
    <source>
        <dbReference type="EMBL" id="RST89402.1"/>
    </source>
</evidence>
<dbReference type="PROSITE" id="PS50065">
    <property type="entry name" value="HMG_COA_REDUCTASE_4"/>
    <property type="match status" value="1"/>
</dbReference>
<dbReference type="InterPro" id="IPR009023">
    <property type="entry name" value="HMG_CoA_Rdtase_NAD(P)-bd_sf"/>
</dbReference>
<evidence type="ECO:0000313" key="5">
    <source>
        <dbReference type="Proteomes" id="UP000277864"/>
    </source>
</evidence>
<dbReference type="InterPro" id="IPR009029">
    <property type="entry name" value="HMG_CoA_Rdtase_sub-bd_dom_sf"/>
</dbReference>
<dbReference type="InterPro" id="IPR004553">
    <property type="entry name" value="HMG_CoA_Rdtase_bac-typ"/>
</dbReference>
<dbReference type="SUPFAM" id="SSF56542">
    <property type="entry name" value="Substrate-binding domain of HMG-CoA reductase"/>
    <property type="match status" value="1"/>
</dbReference>
<dbReference type="PANTHER" id="PTHR10572:SF24">
    <property type="entry name" value="3-HYDROXY-3-METHYLGLUTARYL-COENZYME A REDUCTASE"/>
    <property type="match status" value="1"/>
</dbReference>
<gene>
    <name evidence="4" type="ORF">C7P63_06430</name>
</gene>
<dbReference type="InterPro" id="IPR023074">
    <property type="entry name" value="HMG_CoA_Rdtase_cat_sf"/>
</dbReference>
<evidence type="ECO:0000256" key="1">
    <source>
        <dbReference type="ARBA" id="ARBA00007661"/>
    </source>
</evidence>
<dbReference type="GO" id="GO:0140643">
    <property type="term" value="F:hydroxymethylglutaryl-CoA reductase (NADH) activity"/>
    <property type="evidence" value="ECO:0007669"/>
    <property type="project" value="UniProtKB-EC"/>
</dbReference>
<evidence type="ECO:0000256" key="2">
    <source>
        <dbReference type="ARBA" id="ARBA00023002"/>
    </source>
</evidence>
<dbReference type="PROSITE" id="PS01192">
    <property type="entry name" value="HMG_COA_REDUCTASE_3"/>
    <property type="match status" value="1"/>
</dbReference>
<dbReference type="EC" id="1.1.1.88" evidence="3"/>
<comment type="pathway">
    <text evidence="3">Metabolic intermediate metabolism; (R)-mevalonate degradation; (S)-3-hydroxy-3-methylglutaryl-CoA from (R)-mevalonate: step 1/1.</text>
</comment>
<comment type="similarity">
    <text evidence="1 3">Belongs to the HMG-CoA reductase family.</text>
</comment>
<keyword evidence="3" id="KW-0520">NAD</keyword>
<dbReference type="GO" id="GO:0015936">
    <property type="term" value="P:coenzyme A metabolic process"/>
    <property type="evidence" value="ECO:0007669"/>
    <property type="project" value="InterPro"/>
</dbReference>
<dbReference type="UniPathway" id="UPA00257">
    <property type="reaction ID" value="UER00367"/>
</dbReference>
<dbReference type="Gene3D" id="3.90.770.10">
    <property type="entry name" value="3-hydroxy-3-methylglutaryl-coenzyme A Reductase, Chain A, domain 2"/>
    <property type="match status" value="2"/>
</dbReference>
<organism evidence="4 5">
    <name type="scientific">Vagococcus humatus</name>
    <dbReference type="NCBI Taxonomy" id="1889241"/>
    <lineage>
        <taxon>Bacteria</taxon>
        <taxon>Bacillati</taxon>
        <taxon>Bacillota</taxon>
        <taxon>Bacilli</taxon>
        <taxon>Lactobacillales</taxon>
        <taxon>Enterococcaceae</taxon>
        <taxon>Vagococcus</taxon>
    </lineage>
</organism>
<dbReference type="EMBL" id="PXZH01000002">
    <property type="protein sequence ID" value="RST89402.1"/>
    <property type="molecule type" value="Genomic_DNA"/>
</dbReference>
<dbReference type="CDD" id="cd00644">
    <property type="entry name" value="HMG-CoA_reductase_classII"/>
    <property type="match status" value="1"/>
</dbReference>
<dbReference type="Gene3D" id="1.10.8.660">
    <property type="match status" value="1"/>
</dbReference>
<dbReference type="Pfam" id="PF00368">
    <property type="entry name" value="HMG-CoA_red"/>
    <property type="match status" value="1"/>
</dbReference>
<dbReference type="SUPFAM" id="SSF55035">
    <property type="entry name" value="NAD-binding domain of HMG-CoA reductase"/>
    <property type="match status" value="1"/>
</dbReference>
<reference evidence="4 5" key="1">
    <citation type="submission" date="2018-03" db="EMBL/GenBank/DDBJ databases">
        <authorList>
            <person name="Gulvik C.A."/>
        </authorList>
    </citation>
    <scope>NUCLEOTIDE SEQUENCE [LARGE SCALE GENOMIC DNA]</scope>
    <source>
        <strain evidence="4 5">JCM 31581</strain>
    </source>
</reference>